<dbReference type="GO" id="GO:0006952">
    <property type="term" value="P:defense response"/>
    <property type="evidence" value="ECO:0007669"/>
    <property type="project" value="UniProtKB-ARBA"/>
</dbReference>
<dbReference type="PROSITE" id="PS51450">
    <property type="entry name" value="LRR"/>
    <property type="match status" value="1"/>
</dbReference>
<evidence type="ECO:0000313" key="13">
    <source>
        <dbReference type="EMBL" id="KAI7737343.1"/>
    </source>
</evidence>
<keyword evidence="11" id="KW-0325">Glycoprotein</keyword>
<evidence type="ECO:0000256" key="1">
    <source>
        <dbReference type="ARBA" id="ARBA00004251"/>
    </source>
</evidence>
<organism evidence="13 14">
    <name type="scientific">Ambrosia artemisiifolia</name>
    <name type="common">Common ragweed</name>
    <dbReference type="NCBI Taxonomy" id="4212"/>
    <lineage>
        <taxon>Eukaryota</taxon>
        <taxon>Viridiplantae</taxon>
        <taxon>Streptophyta</taxon>
        <taxon>Embryophyta</taxon>
        <taxon>Tracheophyta</taxon>
        <taxon>Spermatophyta</taxon>
        <taxon>Magnoliopsida</taxon>
        <taxon>eudicotyledons</taxon>
        <taxon>Gunneridae</taxon>
        <taxon>Pentapetalae</taxon>
        <taxon>asterids</taxon>
        <taxon>campanulids</taxon>
        <taxon>Asterales</taxon>
        <taxon>Asteraceae</taxon>
        <taxon>Asteroideae</taxon>
        <taxon>Heliantheae alliance</taxon>
        <taxon>Heliantheae</taxon>
        <taxon>Ambrosia</taxon>
    </lineage>
</organism>
<evidence type="ECO:0000256" key="2">
    <source>
        <dbReference type="ARBA" id="ARBA00009592"/>
    </source>
</evidence>
<dbReference type="GO" id="GO:0005886">
    <property type="term" value="C:plasma membrane"/>
    <property type="evidence" value="ECO:0007669"/>
    <property type="project" value="UniProtKB-SubCell"/>
</dbReference>
<keyword evidence="6" id="KW-0732">Signal</keyword>
<keyword evidence="8 12" id="KW-1133">Transmembrane helix</keyword>
<keyword evidence="5 12" id="KW-0812">Transmembrane</keyword>
<keyword evidence="7" id="KW-0677">Repeat</keyword>
<evidence type="ECO:0000256" key="5">
    <source>
        <dbReference type="ARBA" id="ARBA00022692"/>
    </source>
</evidence>
<dbReference type="GO" id="GO:0051707">
    <property type="term" value="P:response to other organism"/>
    <property type="evidence" value="ECO:0007669"/>
    <property type="project" value="UniProtKB-ARBA"/>
</dbReference>
<sequence>AMRNLQHLDLSNNDIQGHIPDWIGEIGRNLLSVLNLANNSLTDTIPNVYEDWSELEGFILNGNQLEGKVPTSLNKCQYLRVIDLGNNQLSDTFPGWLGGLLCLQALILRSNNFYGDIVTSSAFKFRSLRVLDLSHNGFVGQLPTKYFQNFNAMKNVVKSNIKLEYVYVGRMYYSIIVAVKGVNQFFTRLSKPHPEGDRDGEEENGFIWKVVVMIGYVIGTLLGIMLGYLIVYDLEEANQEKIIKLGHEWYVKELYGAASICEDRLGSGYNPIMMNWNKVQIVVTGMESLVTTPLVTEIPNITGYLKSLKVLNLSHNSLTGRIPHALGLISKIESLDLS</sequence>
<evidence type="ECO:0000256" key="6">
    <source>
        <dbReference type="ARBA" id="ARBA00022729"/>
    </source>
</evidence>
<dbReference type="PANTHER" id="PTHR27004">
    <property type="entry name" value="RECEPTOR-LIKE PROTEIN 12 ISOFORM X1"/>
    <property type="match status" value="1"/>
</dbReference>
<dbReference type="InterPro" id="IPR001611">
    <property type="entry name" value="Leu-rich_rpt"/>
</dbReference>
<proteinExistence type="inferred from homology"/>
<keyword evidence="4" id="KW-0433">Leucine-rich repeat</keyword>
<evidence type="ECO:0000256" key="7">
    <source>
        <dbReference type="ARBA" id="ARBA00022737"/>
    </source>
</evidence>
<name>A0AAD5C8L3_AMBAR</name>
<protein>
    <submittedName>
        <fullName evidence="13">Uncharacterized protein</fullName>
    </submittedName>
</protein>
<dbReference type="SMART" id="SM00369">
    <property type="entry name" value="LRR_TYP"/>
    <property type="match status" value="3"/>
</dbReference>
<dbReference type="FunFam" id="3.80.10.10:FF:000041">
    <property type="entry name" value="LRR receptor-like serine/threonine-protein kinase ERECTA"/>
    <property type="match status" value="1"/>
</dbReference>
<dbReference type="Pfam" id="PF13855">
    <property type="entry name" value="LRR_8"/>
    <property type="match status" value="1"/>
</dbReference>
<keyword evidence="14" id="KW-1185">Reference proteome</keyword>
<dbReference type="EMBL" id="JAMZMK010009060">
    <property type="protein sequence ID" value="KAI7737343.1"/>
    <property type="molecule type" value="Genomic_DNA"/>
</dbReference>
<dbReference type="PRINTS" id="PR00019">
    <property type="entry name" value="LEURICHRPT"/>
</dbReference>
<comment type="subcellular location">
    <subcellularLocation>
        <location evidence="1">Cell membrane</location>
        <topology evidence="1">Single-pass type I membrane protein</topology>
    </subcellularLocation>
</comment>
<dbReference type="Pfam" id="PF00560">
    <property type="entry name" value="LRR_1"/>
    <property type="match status" value="4"/>
</dbReference>
<evidence type="ECO:0000313" key="14">
    <source>
        <dbReference type="Proteomes" id="UP001206925"/>
    </source>
</evidence>
<dbReference type="AlphaFoldDB" id="A0AAD5C8L3"/>
<evidence type="ECO:0000256" key="4">
    <source>
        <dbReference type="ARBA" id="ARBA00022614"/>
    </source>
</evidence>
<gene>
    <name evidence="13" type="ORF">M8C21_028806</name>
</gene>
<dbReference type="SUPFAM" id="SSF52058">
    <property type="entry name" value="L domain-like"/>
    <property type="match status" value="1"/>
</dbReference>
<dbReference type="Proteomes" id="UP001206925">
    <property type="component" value="Unassembled WGS sequence"/>
</dbReference>
<dbReference type="PANTHER" id="PTHR27004:SF439">
    <property type="entry name" value="LEUCINE-RICH REPEAT-CONTAINING N-TERMINAL PLANT-TYPE DOMAIN-CONTAINING PROTEIN"/>
    <property type="match status" value="1"/>
</dbReference>
<evidence type="ECO:0000256" key="9">
    <source>
        <dbReference type="ARBA" id="ARBA00023136"/>
    </source>
</evidence>
<keyword evidence="10" id="KW-0675">Receptor</keyword>
<dbReference type="InterPro" id="IPR032675">
    <property type="entry name" value="LRR_dom_sf"/>
</dbReference>
<feature type="transmembrane region" description="Helical" evidence="12">
    <location>
        <begin position="206"/>
        <end position="231"/>
    </location>
</feature>
<dbReference type="Gene3D" id="3.80.10.10">
    <property type="entry name" value="Ribonuclease Inhibitor"/>
    <property type="match status" value="2"/>
</dbReference>
<evidence type="ECO:0000256" key="12">
    <source>
        <dbReference type="SAM" id="Phobius"/>
    </source>
</evidence>
<reference evidence="13" key="1">
    <citation type="submission" date="2022-06" db="EMBL/GenBank/DDBJ databases">
        <title>Uncovering the hologenomic basis of an extraordinary plant invasion.</title>
        <authorList>
            <person name="Bieker V.C."/>
            <person name="Martin M.D."/>
            <person name="Gilbert T."/>
            <person name="Hodgins K."/>
            <person name="Battlay P."/>
            <person name="Petersen B."/>
            <person name="Wilson J."/>
        </authorList>
    </citation>
    <scope>NUCLEOTIDE SEQUENCE</scope>
    <source>
        <strain evidence="13">AA19_3_7</strain>
        <tissue evidence="13">Leaf</tissue>
    </source>
</reference>
<evidence type="ECO:0000256" key="11">
    <source>
        <dbReference type="ARBA" id="ARBA00023180"/>
    </source>
</evidence>
<evidence type="ECO:0000256" key="8">
    <source>
        <dbReference type="ARBA" id="ARBA00022989"/>
    </source>
</evidence>
<evidence type="ECO:0000256" key="3">
    <source>
        <dbReference type="ARBA" id="ARBA00022475"/>
    </source>
</evidence>
<keyword evidence="9 12" id="KW-0472">Membrane</keyword>
<accession>A0AAD5C8L3</accession>
<evidence type="ECO:0000256" key="10">
    <source>
        <dbReference type="ARBA" id="ARBA00023170"/>
    </source>
</evidence>
<comment type="similarity">
    <text evidence="2">Belongs to the RLP family.</text>
</comment>
<comment type="caution">
    <text evidence="13">The sequence shown here is derived from an EMBL/GenBank/DDBJ whole genome shotgun (WGS) entry which is preliminary data.</text>
</comment>
<feature type="non-terminal residue" evidence="13">
    <location>
        <position position="338"/>
    </location>
</feature>
<dbReference type="InterPro" id="IPR003591">
    <property type="entry name" value="Leu-rich_rpt_typical-subtyp"/>
</dbReference>
<keyword evidence="3" id="KW-1003">Cell membrane</keyword>